<name>A0ABP8KR40_9BACT</name>
<dbReference type="Pfam" id="PF18480">
    <property type="entry name" value="DUF5615"/>
    <property type="match status" value="1"/>
</dbReference>
<evidence type="ECO:0000313" key="3">
    <source>
        <dbReference type="Proteomes" id="UP001500936"/>
    </source>
</evidence>
<sequence length="55" mass="6054">MRLKNLRLLADENISPVLLDYLLDKGCDVVSIEQAGLSGSSDEAVLEWAYQGSQE</sequence>
<dbReference type="Proteomes" id="UP001500936">
    <property type="component" value="Unassembled WGS sequence"/>
</dbReference>
<dbReference type="InterPro" id="IPR041049">
    <property type="entry name" value="DUF5615"/>
</dbReference>
<dbReference type="RefSeq" id="WP_370469337.1">
    <property type="nucleotide sequence ID" value="NZ_BAABHB010000009.1"/>
</dbReference>
<protein>
    <recommendedName>
        <fullName evidence="1">DUF5615 domain-containing protein</fullName>
    </recommendedName>
</protein>
<evidence type="ECO:0000313" key="2">
    <source>
        <dbReference type="EMBL" id="GAA4412343.1"/>
    </source>
</evidence>
<reference evidence="3" key="1">
    <citation type="journal article" date="2019" name="Int. J. Syst. Evol. Microbiol.">
        <title>The Global Catalogue of Microorganisms (GCM) 10K type strain sequencing project: providing services to taxonomists for standard genome sequencing and annotation.</title>
        <authorList>
            <consortium name="The Broad Institute Genomics Platform"/>
            <consortium name="The Broad Institute Genome Sequencing Center for Infectious Disease"/>
            <person name="Wu L."/>
            <person name="Ma J."/>
        </authorList>
    </citation>
    <scope>NUCLEOTIDE SEQUENCE [LARGE SCALE GENOMIC DNA]</scope>
    <source>
        <strain evidence="3">JCM 17925</strain>
    </source>
</reference>
<accession>A0ABP8KR40</accession>
<proteinExistence type="predicted"/>
<keyword evidence="3" id="KW-1185">Reference proteome</keyword>
<gene>
    <name evidence="2" type="ORF">GCM10023187_39310</name>
</gene>
<evidence type="ECO:0000259" key="1">
    <source>
        <dbReference type="Pfam" id="PF18480"/>
    </source>
</evidence>
<dbReference type="EMBL" id="BAABHB010000009">
    <property type="protein sequence ID" value="GAA4412343.1"/>
    <property type="molecule type" value="Genomic_DNA"/>
</dbReference>
<feature type="domain" description="DUF5615" evidence="1">
    <location>
        <begin position="7"/>
        <end position="51"/>
    </location>
</feature>
<organism evidence="2 3">
    <name type="scientific">Nibrella viscosa</name>
    <dbReference type="NCBI Taxonomy" id="1084524"/>
    <lineage>
        <taxon>Bacteria</taxon>
        <taxon>Pseudomonadati</taxon>
        <taxon>Bacteroidota</taxon>
        <taxon>Cytophagia</taxon>
        <taxon>Cytophagales</taxon>
        <taxon>Spirosomataceae</taxon>
        <taxon>Nibrella</taxon>
    </lineage>
</organism>
<comment type="caution">
    <text evidence="2">The sequence shown here is derived from an EMBL/GenBank/DDBJ whole genome shotgun (WGS) entry which is preliminary data.</text>
</comment>